<evidence type="ECO:0000256" key="1">
    <source>
        <dbReference type="SAM" id="MobiDB-lite"/>
    </source>
</evidence>
<organism evidence="2">
    <name type="scientific">Picea glauca</name>
    <name type="common">White spruce</name>
    <name type="synonym">Pinus glauca</name>
    <dbReference type="NCBI Taxonomy" id="3330"/>
    <lineage>
        <taxon>Eukaryota</taxon>
        <taxon>Viridiplantae</taxon>
        <taxon>Streptophyta</taxon>
        <taxon>Embryophyta</taxon>
        <taxon>Tracheophyta</taxon>
        <taxon>Spermatophyta</taxon>
        <taxon>Pinopsida</taxon>
        <taxon>Pinidae</taxon>
        <taxon>Conifers I</taxon>
        <taxon>Pinales</taxon>
        <taxon>Pinaceae</taxon>
        <taxon>Picea</taxon>
    </lineage>
</organism>
<evidence type="ECO:0000313" key="2">
    <source>
        <dbReference type="EMBL" id="KUM47007.1"/>
    </source>
</evidence>
<accession>A0A101LX68</accession>
<geneLocation type="mitochondrion" evidence="2"/>
<comment type="caution">
    <text evidence="2">The sequence shown here is derived from an EMBL/GenBank/DDBJ whole genome shotgun (WGS) entry which is preliminary data.</text>
</comment>
<name>A0A101LX68_PICGL</name>
<protein>
    <submittedName>
        <fullName evidence="2">Uncharacterized protein</fullName>
    </submittedName>
</protein>
<sequence length="79" mass="9051">MIPGRDFTCSSSPRPIDRKPYPNYGENQDSLSRVLNERELSSRCSPPFYSPFYSGGREKDSEQTSPARPSLYLFLSRID</sequence>
<feature type="region of interest" description="Disordered" evidence="1">
    <location>
        <begin position="1"/>
        <end position="68"/>
    </location>
</feature>
<dbReference type="EMBL" id="LKAM01000008">
    <property type="protein sequence ID" value="KUM47007.1"/>
    <property type="molecule type" value="Genomic_DNA"/>
</dbReference>
<gene>
    <name evidence="2" type="ORF">ABT39_MTgene6011</name>
</gene>
<proteinExistence type="predicted"/>
<reference evidence="2" key="1">
    <citation type="journal article" date="2015" name="Genome Biol. Evol.">
        <title>Organellar Genomes of White Spruce (Picea glauca): Assembly and Annotation.</title>
        <authorList>
            <person name="Jackman S.D."/>
            <person name="Warren R.L."/>
            <person name="Gibb E.A."/>
            <person name="Vandervalk B.P."/>
            <person name="Mohamadi H."/>
            <person name="Chu J."/>
            <person name="Raymond A."/>
            <person name="Pleasance S."/>
            <person name="Coope R."/>
            <person name="Wildung M.R."/>
            <person name="Ritland C.E."/>
            <person name="Bousquet J."/>
            <person name="Jones S.J."/>
            <person name="Bohlmann J."/>
            <person name="Birol I."/>
        </authorList>
    </citation>
    <scope>NUCLEOTIDE SEQUENCE [LARGE SCALE GENOMIC DNA]</scope>
    <source>
        <tissue evidence="2">Flushing bud</tissue>
    </source>
</reference>
<dbReference type="AlphaFoldDB" id="A0A101LX68"/>
<keyword evidence="2" id="KW-0496">Mitochondrion</keyword>